<evidence type="ECO:0000313" key="3">
    <source>
        <dbReference type="Proteomes" id="UP000754710"/>
    </source>
</evidence>
<organism evidence="2 3">
    <name type="scientific">Nocardioides jiangsuensis</name>
    <dbReference type="NCBI Taxonomy" id="2866161"/>
    <lineage>
        <taxon>Bacteria</taxon>
        <taxon>Bacillati</taxon>
        <taxon>Actinomycetota</taxon>
        <taxon>Actinomycetes</taxon>
        <taxon>Propionibacteriales</taxon>
        <taxon>Nocardioidaceae</taxon>
        <taxon>Nocardioides</taxon>
    </lineage>
</organism>
<dbReference type="EMBL" id="JAIEZQ010000002">
    <property type="protein sequence ID" value="MBY9075848.1"/>
    <property type="molecule type" value="Genomic_DNA"/>
</dbReference>
<protein>
    <submittedName>
        <fullName evidence="2">Uncharacterized protein</fullName>
    </submittedName>
</protein>
<accession>A0ABS7RP74</accession>
<feature type="compositionally biased region" description="Basic and acidic residues" evidence="1">
    <location>
        <begin position="42"/>
        <end position="56"/>
    </location>
</feature>
<name>A0ABS7RP74_9ACTN</name>
<evidence type="ECO:0000313" key="2">
    <source>
        <dbReference type="EMBL" id="MBY9075848.1"/>
    </source>
</evidence>
<sequence>MDPDMRVLAQRVIDQQLRSLGVFLRGASDALDDPASSTPARADLDHVSGHPDKEDLMGCAGGHTAQPP</sequence>
<feature type="region of interest" description="Disordered" evidence="1">
    <location>
        <begin position="29"/>
        <end position="68"/>
    </location>
</feature>
<proteinExistence type="predicted"/>
<gene>
    <name evidence="2" type="ORF">K1X13_13530</name>
</gene>
<comment type="caution">
    <text evidence="2">The sequence shown here is derived from an EMBL/GenBank/DDBJ whole genome shotgun (WGS) entry which is preliminary data.</text>
</comment>
<evidence type="ECO:0000256" key="1">
    <source>
        <dbReference type="SAM" id="MobiDB-lite"/>
    </source>
</evidence>
<keyword evidence="3" id="KW-1185">Reference proteome</keyword>
<reference evidence="2 3" key="1">
    <citation type="submission" date="2021-08" db="EMBL/GenBank/DDBJ databases">
        <title>Nocardioides bacterium WL0053 sp. nov., isolated from the sediment.</title>
        <authorList>
            <person name="Wang L."/>
            <person name="Zhang D."/>
            <person name="Zhang A."/>
        </authorList>
    </citation>
    <scope>NUCLEOTIDE SEQUENCE [LARGE SCALE GENOMIC DNA]</scope>
    <source>
        <strain evidence="2 3">WL0053</strain>
    </source>
</reference>
<dbReference type="Proteomes" id="UP000754710">
    <property type="component" value="Unassembled WGS sequence"/>
</dbReference>
<dbReference type="RefSeq" id="WP_221025547.1">
    <property type="nucleotide sequence ID" value="NZ_JAIEZQ010000002.1"/>
</dbReference>